<keyword evidence="7" id="KW-1185">Reference proteome</keyword>
<dbReference type="EMBL" id="KE344611">
    <property type="protein sequence ID" value="EXB70718.1"/>
    <property type="molecule type" value="Genomic_DNA"/>
</dbReference>
<feature type="domain" description="Pectinesterase inhibitor" evidence="5">
    <location>
        <begin position="29"/>
        <end position="186"/>
    </location>
</feature>
<dbReference type="FunFam" id="1.20.140.40:FF:000002">
    <property type="entry name" value="Putative invertase inhibitor"/>
    <property type="match status" value="1"/>
</dbReference>
<dbReference type="SUPFAM" id="SSF101148">
    <property type="entry name" value="Plant invertase/pectin methylesterase inhibitor"/>
    <property type="match status" value="1"/>
</dbReference>
<dbReference type="NCBIfam" id="TIGR01614">
    <property type="entry name" value="PME_inhib"/>
    <property type="match status" value="1"/>
</dbReference>
<keyword evidence="1 4" id="KW-0732">Signal</keyword>
<comment type="similarity">
    <text evidence="3">Belongs to the PMEI family.</text>
</comment>
<dbReference type="GO" id="GO:0004857">
    <property type="term" value="F:enzyme inhibitor activity"/>
    <property type="evidence" value="ECO:0007669"/>
    <property type="project" value="InterPro"/>
</dbReference>
<sequence>MRSHHPPSLFLLISLPLFFSFFTLQPTTSSATLIRDTCRQCSKTDPNLDYEFCTNSLESSPYSRRYSSDLHQLGLLSFNLTRHNVTSTRNFIKHLLKNNKEKKLDPYVKACLNDCLELYTEALRSIKDAEKDYKAKEYDDANIALSSVNDASTTCEDGFNEKEKVVSPLTKRNRYTFQLTVISLSIMNMLT</sequence>
<dbReference type="InterPro" id="IPR035513">
    <property type="entry name" value="Invertase/methylesterase_inhib"/>
</dbReference>
<proteinExistence type="inferred from homology"/>
<evidence type="ECO:0000259" key="5">
    <source>
        <dbReference type="SMART" id="SM00856"/>
    </source>
</evidence>
<reference evidence="7" key="1">
    <citation type="submission" date="2013-01" db="EMBL/GenBank/DDBJ databases">
        <title>Draft Genome Sequence of a Mulberry Tree, Morus notabilis C.K. Schneid.</title>
        <authorList>
            <person name="He N."/>
            <person name="Zhao S."/>
        </authorList>
    </citation>
    <scope>NUCLEOTIDE SEQUENCE</scope>
</reference>
<dbReference type="KEGG" id="mnt:21406657"/>
<dbReference type="OrthoDB" id="1915198at2759"/>
<dbReference type="Pfam" id="PF04043">
    <property type="entry name" value="PMEI"/>
    <property type="match status" value="1"/>
</dbReference>
<dbReference type="AlphaFoldDB" id="W9R5H1"/>
<evidence type="ECO:0000256" key="1">
    <source>
        <dbReference type="ARBA" id="ARBA00022729"/>
    </source>
</evidence>
<dbReference type="SMART" id="SM00856">
    <property type="entry name" value="PMEI"/>
    <property type="match status" value="1"/>
</dbReference>
<dbReference type="Proteomes" id="UP000030645">
    <property type="component" value="Unassembled WGS sequence"/>
</dbReference>
<evidence type="ECO:0000313" key="6">
    <source>
        <dbReference type="EMBL" id="EXB70718.1"/>
    </source>
</evidence>
<dbReference type="PANTHER" id="PTHR35357">
    <property type="entry name" value="OS02G0537100 PROTEIN"/>
    <property type="match status" value="1"/>
</dbReference>
<feature type="signal peptide" evidence="4">
    <location>
        <begin position="1"/>
        <end position="31"/>
    </location>
</feature>
<dbReference type="PANTHER" id="PTHR35357:SF17">
    <property type="entry name" value="PECTINESTERASE INHIBITOR 12"/>
    <property type="match status" value="1"/>
</dbReference>
<evidence type="ECO:0000256" key="3">
    <source>
        <dbReference type="ARBA" id="ARBA00038471"/>
    </source>
</evidence>
<protein>
    <submittedName>
        <fullName evidence="6">Putative invertase inhibitor</fullName>
    </submittedName>
</protein>
<dbReference type="InterPro" id="IPR006501">
    <property type="entry name" value="Pectinesterase_inhib_dom"/>
</dbReference>
<dbReference type="InterPro" id="IPR034088">
    <property type="entry name" value="Pla_a_1-like"/>
</dbReference>
<dbReference type="GO" id="GO:0005576">
    <property type="term" value="C:extracellular region"/>
    <property type="evidence" value="ECO:0007669"/>
    <property type="project" value="UniProtKB-ARBA"/>
</dbReference>
<dbReference type="STRING" id="981085.W9R5H1"/>
<evidence type="ECO:0000256" key="4">
    <source>
        <dbReference type="SAM" id="SignalP"/>
    </source>
</evidence>
<dbReference type="Gene3D" id="1.20.140.40">
    <property type="entry name" value="Invertase/pectin methylesterase inhibitor family protein"/>
    <property type="match status" value="1"/>
</dbReference>
<dbReference type="CDD" id="cd15795">
    <property type="entry name" value="PMEI-Pla_a_1_like"/>
    <property type="match status" value="1"/>
</dbReference>
<accession>W9R5H1</accession>
<name>W9R5H1_9ROSA</name>
<evidence type="ECO:0000313" key="7">
    <source>
        <dbReference type="Proteomes" id="UP000030645"/>
    </source>
</evidence>
<feature type="chain" id="PRO_5004929220" evidence="4">
    <location>
        <begin position="32"/>
        <end position="191"/>
    </location>
</feature>
<dbReference type="eggNOG" id="ENOG502RZK0">
    <property type="taxonomic scope" value="Eukaryota"/>
</dbReference>
<evidence type="ECO:0000256" key="2">
    <source>
        <dbReference type="ARBA" id="ARBA00023157"/>
    </source>
</evidence>
<organism evidence="6 7">
    <name type="scientific">Morus notabilis</name>
    <dbReference type="NCBI Taxonomy" id="981085"/>
    <lineage>
        <taxon>Eukaryota</taxon>
        <taxon>Viridiplantae</taxon>
        <taxon>Streptophyta</taxon>
        <taxon>Embryophyta</taxon>
        <taxon>Tracheophyta</taxon>
        <taxon>Spermatophyta</taxon>
        <taxon>Magnoliopsida</taxon>
        <taxon>eudicotyledons</taxon>
        <taxon>Gunneridae</taxon>
        <taxon>Pentapetalae</taxon>
        <taxon>rosids</taxon>
        <taxon>fabids</taxon>
        <taxon>Rosales</taxon>
        <taxon>Moraceae</taxon>
        <taxon>Moreae</taxon>
        <taxon>Morus</taxon>
    </lineage>
</organism>
<gene>
    <name evidence="6" type="ORF">L484_023904</name>
</gene>
<keyword evidence="2" id="KW-1015">Disulfide bond</keyword>